<evidence type="ECO:0000259" key="8">
    <source>
        <dbReference type="Pfam" id="PF09430"/>
    </source>
</evidence>
<evidence type="ECO:0000313" key="9">
    <source>
        <dbReference type="EMBL" id="RSH83331.1"/>
    </source>
</evidence>
<dbReference type="PANTHER" id="PTHR13605:SF4">
    <property type="entry name" value="ER MEMBRANE PROTEIN COMPLEX SUBUNIT 7"/>
    <property type="match status" value="1"/>
</dbReference>
<feature type="domain" description="ER membrane protein complex subunit 7 beta-sandwich" evidence="8">
    <location>
        <begin position="21"/>
        <end position="134"/>
    </location>
</feature>
<evidence type="ECO:0000256" key="5">
    <source>
        <dbReference type="ARBA" id="ARBA00023136"/>
    </source>
</evidence>
<reference evidence="9 10" key="1">
    <citation type="submission" date="2018-11" db="EMBL/GenBank/DDBJ databases">
        <title>Genome sequence of Apiotrichum porosum DSM 27194.</title>
        <authorList>
            <person name="Aliyu H."/>
            <person name="Gorte O."/>
            <person name="Ochsenreither K."/>
        </authorList>
    </citation>
    <scope>NUCLEOTIDE SEQUENCE [LARGE SCALE GENOMIC DNA]</scope>
    <source>
        <strain evidence="9 10">DSM 27194</strain>
    </source>
</reference>
<evidence type="ECO:0000256" key="2">
    <source>
        <dbReference type="ARBA" id="ARBA00022692"/>
    </source>
</evidence>
<feature type="chain" id="PRO_5019071255" description="ER membrane protein complex subunit 7 beta-sandwich domain-containing protein" evidence="7">
    <location>
        <begin position="19"/>
        <end position="220"/>
    </location>
</feature>
<evidence type="ECO:0000256" key="4">
    <source>
        <dbReference type="ARBA" id="ARBA00022989"/>
    </source>
</evidence>
<name>A0A427XX11_9TREE</name>
<dbReference type="OrthoDB" id="27095at2759"/>
<comment type="subcellular location">
    <subcellularLocation>
        <location evidence="1">Membrane</location>
        <topology evidence="1">Single-pass membrane protein</topology>
    </subcellularLocation>
</comment>
<dbReference type="InterPro" id="IPR019008">
    <property type="entry name" value="Beta_sandwich_EMC7"/>
</dbReference>
<evidence type="ECO:0000313" key="10">
    <source>
        <dbReference type="Proteomes" id="UP000279236"/>
    </source>
</evidence>
<gene>
    <name evidence="9" type="ORF">EHS24_007009</name>
</gene>
<accession>A0A427XX11</accession>
<keyword evidence="5" id="KW-0472">Membrane</keyword>
<keyword evidence="3 7" id="KW-0732">Signal</keyword>
<comment type="caution">
    <text evidence="9">The sequence shown here is derived from an EMBL/GenBank/DDBJ whole genome shotgun (WGS) entry which is preliminary data.</text>
</comment>
<dbReference type="PANTHER" id="PTHR13605">
    <property type="entry name" value="ER MEMBRANE PROTEIN COMPLEX SUBUNIT 7"/>
    <property type="match status" value="1"/>
</dbReference>
<evidence type="ECO:0000256" key="1">
    <source>
        <dbReference type="ARBA" id="ARBA00004167"/>
    </source>
</evidence>
<sequence length="220" mass="23155">MHAAALLLLASRCRPAWSPGAQPSAHRVDLDYGASSTLFRVDGSFELFDVAPGQHLIRPIVPGYAMSSLVVTVPAEAGEALHVQSFFPDRAILPTTSPSLSYPLEVAANGPEDYFTPPPGVNLIAMFKSPMVMMMLFSAVMAIALPKITASMEDDPEVKAEMDAQRKRMAKSMDWSGSLSGKLASAGSNEAGSGSSTPAAVKAAPAPARGAQNKRGGKRR</sequence>
<evidence type="ECO:0000256" key="3">
    <source>
        <dbReference type="ARBA" id="ARBA00022729"/>
    </source>
</evidence>
<dbReference type="AlphaFoldDB" id="A0A427XX11"/>
<organism evidence="9 10">
    <name type="scientific">Apiotrichum porosum</name>
    <dbReference type="NCBI Taxonomy" id="105984"/>
    <lineage>
        <taxon>Eukaryota</taxon>
        <taxon>Fungi</taxon>
        <taxon>Dikarya</taxon>
        <taxon>Basidiomycota</taxon>
        <taxon>Agaricomycotina</taxon>
        <taxon>Tremellomycetes</taxon>
        <taxon>Trichosporonales</taxon>
        <taxon>Trichosporonaceae</taxon>
        <taxon>Apiotrichum</taxon>
    </lineage>
</organism>
<dbReference type="STRING" id="105984.A0A427XX11"/>
<keyword evidence="10" id="KW-1185">Reference proteome</keyword>
<feature type="compositionally biased region" description="Low complexity" evidence="6">
    <location>
        <begin position="176"/>
        <end position="211"/>
    </location>
</feature>
<evidence type="ECO:0000256" key="6">
    <source>
        <dbReference type="SAM" id="MobiDB-lite"/>
    </source>
</evidence>
<dbReference type="GeneID" id="39591552"/>
<dbReference type="Proteomes" id="UP000279236">
    <property type="component" value="Unassembled WGS sequence"/>
</dbReference>
<protein>
    <recommendedName>
        <fullName evidence="8">ER membrane protein complex subunit 7 beta-sandwich domain-containing protein</fullName>
    </recommendedName>
</protein>
<keyword evidence="2" id="KW-0812">Transmembrane</keyword>
<dbReference type="RefSeq" id="XP_028477283.1">
    <property type="nucleotide sequence ID" value="XM_028622391.1"/>
</dbReference>
<dbReference type="Pfam" id="PF09430">
    <property type="entry name" value="EMC7_beta-sandw"/>
    <property type="match status" value="1"/>
</dbReference>
<keyword evidence="4" id="KW-1133">Transmembrane helix</keyword>
<dbReference type="GO" id="GO:0072546">
    <property type="term" value="C:EMC complex"/>
    <property type="evidence" value="ECO:0007669"/>
    <property type="project" value="TreeGrafter"/>
</dbReference>
<feature type="compositionally biased region" description="Basic and acidic residues" evidence="6">
    <location>
        <begin position="157"/>
        <end position="166"/>
    </location>
</feature>
<proteinExistence type="predicted"/>
<dbReference type="InterPro" id="IPR039163">
    <property type="entry name" value="EMC7"/>
</dbReference>
<feature type="signal peptide" evidence="7">
    <location>
        <begin position="1"/>
        <end position="18"/>
    </location>
</feature>
<dbReference type="EMBL" id="RSCE01000004">
    <property type="protein sequence ID" value="RSH83331.1"/>
    <property type="molecule type" value="Genomic_DNA"/>
</dbReference>
<feature type="region of interest" description="Disordered" evidence="6">
    <location>
        <begin position="155"/>
        <end position="220"/>
    </location>
</feature>
<evidence type="ECO:0000256" key="7">
    <source>
        <dbReference type="SAM" id="SignalP"/>
    </source>
</evidence>